<dbReference type="AlphaFoldDB" id="A0A9P0A704"/>
<feature type="transmembrane region" description="Helical" evidence="1">
    <location>
        <begin position="601"/>
        <end position="622"/>
    </location>
</feature>
<dbReference type="InterPro" id="IPR002656">
    <property type="entry name" value="Acyl_transf_3_dom"/>
</dbReference>
<name>A0A9P0A704_BEMTA</name>
<protein>
    <recommendedName>
        <fullName evidence="3">Nose resistant-to-fluoxetine protein N-terminal domain-containing protein</fullName>
    </recommendedName>
</protein>
<dbReference type="InterPro" id="IPR052728">
    <property type="entry name" value="O2_lipid_transport_reg"/>
</dbReference>
<dbReference type="InterPro" id="IPR006621">
    <property type="entry name" value="Nose-resist-to-fluoxetine_N"/>
</dbReference>
<evidence type="ECO:0000256" key="2">
    <source>
        <dbReference type="SAM" id="SignalP"/>
    </source>
</evidence>
<sequence>MRTLLYPLVLWAVLVSTESRTFSSIIRRDFRKSPLCQRQSEAYTEAFQNFTLWAVQMYDASAKLPNGILAANNYHLGNFDECLAISADLGKINGGQVDGKYCLVKLQLGTQVPHSPPRVSIEFNPFENAWDKIRPSGELTIWRRDEMYWGVCVPSGCRERDIQRDVDEFLQRSWFADHVTATVNASFCQTRASVKSEAQSETLDRITMDLFIVLIALTIGSTVYDFYFNEDVDQSNSGGVLMKLFMCFSMRQNLRALFVPKLYQPGFDAMTGARTILTLLVLYGHRWRMLVVSPIIEASTYEEKSRSFTFMTTCLIIINSFFVISGFIVGYFFYAELEKRDKAKKLSLSVIISPLIYRFLRFTPLYAVVILLNLTLLPKLSSGPIWPKAILPEVEHCRESWWTNLLYINNYYMADKMCMFQSWYLSTDMQLFIVALVLLYIYKQNEVLAKRLFAAAIFVPIICQGIMIYARDDPAYMIVDEQRMKKVPGEYYYMTYYIPTHFRLPCYLIGVIAGVYAWKAKDTPPTLSLLATNLYTAALVAFSAAFQSIGHEFTRPSSMRDSLVLRTLYGCLHCSVWAFCSAMVIYLNLRREGGWFQRVFLFYPFILFSKLSFGAYLLHSMTQSIEFGSLRAPKTPSRQEEYWMTAGDVIFVHLFSCILCLLVEVPFSRIQKLILLGGGKSQEAEPSGEAKKVE</sequence>
<keyword evidence="5" id="KW-1185">Reference proteome</keyword>
<organism evidence="4 5">
    <name type="scientific">Bemisia tabaci</name>
    <name type="common">Sweetpotato whitefly</name>
    <name type="synonym">Aleurodes tabaci</name>
    <dbReference type="NCBI Taxonomy" id="7038"/>
    <lineage>
        <taxon>Eukaryota</taxon>
        <taxon>Metazoa</taxon>
        <taxon>Ecdysozoa</taxon>
        <taxon>Arthropoda</taxon>
        <taxon>Hexapoda</taxon>
        <taxon>Insecta</taxon>
        <taxon>Pterygota</taxon>
        <taxon>Neoptera</taxon>
        <taxon>Paraneoptera</taxon>
        <taxon>Hemiptera</taxon>
        <taxon>Sternorrhyncha</taxon>
        <taxon>Aleyrodoidea</taxon>
        <taxon>Aleyrodidae</taxon>
        <taxon>Aleyrodinae</taxon>
        <taxon>Bemisia</taxon>
    </lineage>
</organism>
<proteinExistence type="predicted"/>
<feature type="transmembrane region" description="Helical" evidence="1">
    <location>
        <begin position="642"/>
        <end position="663"/>
    </location>
</feature>
<feature type="transmembrane region" description="Helical" evidence="1">
    <location>
        <begin position="355"/>
        <end position="377"/>
    </location>
</feature>
<keyword evidence="1" id="KW-1133">Transmembrane helix</keyword>
<dbReference type="Pfam" id="PF20146">
    <property type="entry name" value="NRF"/>
    <property type="match status" value="1"/>
</dbReference>
<feature type="transmembrane region" description="Helical" evidence="1">
    <location>
        <begin position="491"/>
        <end position="515"/>
    </location>
</feature>
<feature type="domain" description="Nose resistant-to-fluoxetine protein N-terminal" evidence="3">
    <location>
        <begin position="33"/>
        <end position="190"/>
    </location>
</feature>
<dbReference type="Pfam" id="PF01757">
    <property type="entry name" value="Acyl_transf_3"/>
    <property type="match status" value="1"/>
</dbReference>
<dbReference type="KEGG" id="btab:109030188"/>
<accession>A0A9P0A704</accession>
<keyword evidence="1" id="KW-0472">Membrane</keyword>
<evidence type="ECO:0000313" key="4">
    <source>
        <dbReference type="EMBL" id="CAH0385391.1"/>
    </source>
</evidence>
<feature type="transmembrane region" description="Helical" evidence="1">
    <location>
        <begin position="527"/>
        <end position="547"/>
    </location>
</feature>
<dbReference type="Proteomes" id="UP001152759">
    <property type="component" value="Chromosome 2"/>
</dbReference>
<dbReference type="PANTHER" id="PTHR11161">
    <property type="entry name" value="O-ACYLTRANSFERASE"/>
    <property type="match status" value="1"/>
</dbReference>
<feature type="chain" id="PRO_5040167644" description="Nose resistant-to-fluoxetine protein N-terminal domain-containing protein" evidence="2">
    <location>
        <begin position="20"/>
        <end position="694"/>
    </location>
</feature>
<feature type="signal peptide" evidence="2">
    <location>
        <begin position="1"/>
        <end position="19"/>
    </location>
</feature>
<feature type="transmembrane region" description="Helical" evidence="1">
    <location>
        <begin position="567"/>
        <end position="589"/>
    </location>
</feature>
<dbReference type="EMBL" id="OU963863">
    <property type="protein sequence ID" value="CAH0385391.1"/>
    <property type="molecule type" value="Genomic_DNA"/>
</dbReference>
<feature type="transmembrane region" description="Helical" evidence="1">
    <location>
        <begin position="423"/>
        <end position="441"/>
    </location>
</feature>
<evidence type="ECO:0000313" key="5">
    <source>
        <dbReference type="Proteomes" id="UP001152759"/>
    </source>
</evidence>
<reference evidence="4" key="1">
    <citation type="submission" date="2021-12" db="EMBL/GenBank/DDBJ databases">
        <authorList>
            <person name="King R."/>
        </authorList>
    </citation>
    <scope>NUCLEOTIDE SEQUENCE</scope>
</reference>
<feature type="transmembrane region" description="Helical" evidence="1">
    <location>
        <begin position="308"/>
        <end position="334"/>
    </location>
</feature>
<dbReference type="GO" id="GO:0016747">
    <property type="term" value="F:acyltransferase activity, transferring groups other than amino-acyl groups"/>
    <property type="evidence" value="ECO:0007669"/>
    <property type="project" value="InterPro"/>
</dbReference>
<keyword evidence="2" id="KW-0732">Signal</keyword>
<evidence type="ECO:0000256" key="1">
    <source>
        <dbReference type="SAM" id="Phobius"/>
    </source>
</evidence>
<evidence type="ECO:0000259" key="3">
    <source>
        <dbReference type="SMART" id="SM00703"/>
    </source>
</evidence>
<dbReference type="PANTHER" id="PTHR11161:SF0">
    <property type="entry name" value="O-ACYLTRANSFERASE LIKE PROTEIN"/>
    <property type="match status" value="1"/>
</dbReference>
<dbReference type="SMART" id="SM00703">
    <property type="entry name" value="NRF"/>
    <property type="match status" value="1"/>
</dbReference>
<gene>
    <name evidence="4" type="ORF">BEMITA_LOCUS4620</name>
</gene>
<keyword evidence="1" id="KW-0812">Transmembrane</keyword>
<feature type="transmembrane region" description="Helical" evidence="1">
    <location>
        <begin position="453"/>
        <end position="471"/>
    </location>
</feature>